<dbReference type="Pfam" id="PF00787">
    <property type="entry name" value="PX"/>
    <property type="match status" value="1"/>
</dbReference>
<comment type="subcellular location">
    <subcellularLocation>
        <location evidence="1">Cytoplasmic vesicle membrane</location>
        <topology evidence="1">Peripheral membrane protein</topology>
        <orientation evidence="1">Cytoplasmic side</orientation>
    </subcellularLocation>
</comment>
<comment type="similarity">
    <text evidence="2">Belongs to the sorting nexin family.</text>
</comment>
<evidence type="ECO:0000256" key="3">
    <source>
        <dbReference type="ARBA" id="ARBA00022448"/>
    </source>
</evidence>
<sequence length="160" mass="18718">MSDVKIERYRIVENDNKKPFCVYVIEANVNGKRYVVEKRYSQFHALHVELRKIHPTPHFPPKKVRSLQQRVLEKRRQALEKYLQTMLKFQQSRTQVLSFLGINKLETNQLEPGIEKAIENAMVQQPVFQFKKDLIPQGLRTPNISDIVVDGVLLGLYKSS</sequence>
<evidence type="ECO:0000256" key="5">
    <source>
        <dbReference type="ARBA" id="ARBA00023121"/>
    </source>
</evidence>
<keyword evidence="5" id="KW-0446">Lipid-binding</keyword>
<dbReference type="EMBL" id="JAWJWF010000005">
    <property type="protein sequence ID" value="KAK6632380.1"/>
    <property type="molecule type" value="Genomic_DNA"/>
</dbReference>
<keyword evidence="4" id="KW-0653">Protein transport</keyword>
<keyword evidence="6" id="KW-0472">Membrane</keyword>
<evidence type="ECO:0000256" key="4">
    <source>
        <dbReference type="ARBA" id="ARBA00022927"/>
    </source>
</evidence>
<dbReference type="InterPro" id="IPR036871">
    <property type="entry name" value="PX_dom_sf"/>
</dbReference>
<dbReference type="PANTHER" id="PTHR15813">
    <property type="entry name" value="SORTING NEXIN-22 AND 24"/>
    <property type="match status" value="1"/>
</dbReference>
<evidence type="ECO:0000256" key="6">
    <source>
        <dbReference type="ARBA" id="ARBA00023136"/>
    </source>
</evidence>
<dbReference type="InterPro" id="IPR052467">
    <property type="entry name" value="Sorting_nexin_PX-domain"/>
</dbReference>
<proteinExistence type="inferred from homology"/>
<feature type="domain" description="PX" evidence="8">
    <location>
        <begin position="1"/>
        <end position="134"/>
    </location>
</feature>
<evidence type="ECO:0000256" key="7">
    <source>
        <dbReference type="ARBA" id="ARBA00023329"/>
    </source>
</evidence>
<evidence type="ECO:0000313" key="9">
    <source>
        <dbReference type="EMBL" id="KAK6632380.1"/>
    </source>
</evidence>
<keyword evidence="3" id="KW-0813">Transport</keyword>
<evidence type="ECO:0000256" key="1">
    <source>
        <dbReference type="ARBA" id="ARBA00004180"/>
    </source>
</evidence>
<keyword evidence="7" id="KW-0968">Cytoplasmic vesicle</keyword>
<keyword evidence="10" id="KW-1185">Reference proteome</keyword>
<dbReference type="PROSITE" id="PS50195">
    <property type="entry name" value="PX"/>
    <property type="match status" value="1"/>
</dbReference>
<dbReference type="PANTHER" id="PTHR15813:SF9">
    <property type="entry name" value="PX DOMAIN-CONTAINING PROTEIN"/>
    <property type="match status" value="1"/>
</dbReference>
<evidence type="ECO:0000256" key="2">
    <source>
        <dbReference type="ARBA" id="ARBA00010883"/>
    </source>
</evidence>
<reference evidence="9 10" key="1">
    <citation type="submission" date="2023-09" db="EMBL/GenBank/DDBJ databases">
        <title>Genomes of two closely related lineages of the louse Polyplax serrata with different host specificities.</title>
        <authorList>
            <person name="Martinu J."/>
            <person name="Tarabai H."/>
            <person name="Stefka J."/>
            <person name="Hypsa V."/>
        </authorList>
    </citation>
    <scope>NUCLEOTIDE SEQUENCE [LARGE SCALE GENOMIC DNA]</scope>
    <source>
        <strain evidence="9">98ZLc_SE</strain>
    </source>
</reference>
<gene>
    <name evidence="9" type="ORF">RUM44_007422</name>
</gene>
<accession>A0ABR1B0L4</accession>
<dbReference type="InterPro" id="IPR001683">
    <property type="entry name" value="PX_dom"/>
</dbReference>
<evidence type="ECO:0000313" key="10">
    <source>
        <dbReference type="Proteomes" id="UP001359485"/>
    </source>
</evidence>
<comment type="caution">
    <text evidence="9">The sequence shown here is derived from an EMBL/GenBank/DDBJ whole genome shotgun (WGS) entry which is preliminary data.</text>
</comment>
<dbReference type="SMART" id="SM00312">
    <property type="entry name" value="PX"/>
    <property type="match status" value="1"/>
</dbReference>
<dbReference type="Proteomes" id="UP001359485">
    <property type="component" value="Unassembled WGS sequence"/>
</dbReference>
<organism evidence="9 10">
    <name type="scientific">Polyplax serrata</name>
    <name type="common">Common mouse louse</name>
    <dbReference type="NCBI Taxonomy" id="468196"/>
    <lineage>
        <taxon>Eukaryota</taxon>
        <taxon>Metazoa</taxon>
        <taxon>Ecdysozoa</taxon>
        <taxon>Arthropoda</taxon>
        <taxon>Hexapoda</taxon>
        <taxon>Insecta</taxon>
        <taxon>Pterygota</taxon>
        <taxon>Neoptera</taxon>
        <taxon>Paraneoptera</taxon>
        <taxon>Psocodea</taxon>
        <taxon>Troctomorpha</taxon>
        <taxon>Phthiraptera</taxon>
        <taxon>Anoplura</taxon>
        <taxon>Polyplacidae</taxon>
        <taxon>Polyplax</taxon>
    </lineage>
</organism>
<name>A0ABR1B0L4_POLSC</name>
<protein>
    <recommendedName>
        <fullName evidence="8">PX domain-containing protein</fullName>
    </recommendedName>
</protein>
<dbReference type="SUPFAM" id="SSF64268">
    <property type="entry name" value="PX domain"/>
    <property type="match status" value="1"/>
</dbReference>
<dbReference type="Gene3D" id="3.30.1520.10">
    <property type="entry name" value="Phox-like domain"/>
    <property type="match status" value="1"/>
</dbReference>
<evidence type="ECO:0000259" key="8">
    <source>
        <dbReference type="PROSITE" id="PS50195"/>
    </source>
</evidence>